<feature type="compositionally biased region" description="Polar residues" evidence="1">
    <location>
        <begin position="535"/>
        <end position="544"/>
    </location>
</feature>
<dbReference type="Pfam" id="PF00128">
    <property type="entry name" value="Alpha-amylase"/>
    <property type="match status" value="1"/>
</dbReference>
<dbReference type="InterPro" id="IPR006047">
    <property type="entry name" value="GH13_cat_dom"/>
</dbReference>
<dbReference type="InterPro" id="IPR017853">
    <property type="entry name" value="GH"/>
</dbReference>
<keyword evidence="2" id="KW-0732">Signal</keyword>
<evidence type="ECO:0000259" key="3">
    <source>
        <dbReference type="SMART" id="SM00642"/>
    </source>
</evidence>
<sequence length="606" mass="67880">MRLTPLARLVATCALLAGCASPGTQSTLDSAAQPTDNRAGQTHLCATSTEQTRIPVGDLFRDGEWVRDAFSGKRAQVEDGHVSLAPAKNAEGLVMLESAEPVQHRFQWAGATVYFVITDRFANGRTDNDHAYGRKSDGNKEIGTFHGGDFAGLTGRLDYLQKLGVNAIWVSPPVEQIHGWVGGGDQGDFRHYGYHGYYALDFTRPDAAYGTEEEFQTLVDQAHQRGIRVVMDIVMNHPGYSSLQDMQDFHVGGLFDGFEKYLPERWGDWQPESWENFHAYHALIDYDSPGWSHWWCKDWVRAGIADYPNAPSAGIDPIKGSLAYLPDFQTESTKAVDLPDFLANKADTHARNLPNATVRDYLIQWHTSWIRRFGIDGFRADTVKHVEPEAWAELKVAAQKALDDYRANHPDQALPARKFWMVGEVFPHSVTRDHYYDDGFDAVINFDLQDNALAGAECLPEMDSVYADYSQSMHGDKPFNVMSYISSHDTRLFSSEAHNDPELQKRVAAALLFTPGTVQVFYGDESGRRDGPNGSDPQQGTRSDMNWDALDNPETASTLAYWRKLGQFREAHPAIGAGRHERLSSSPYTFSRQTDDDRVVISFVRQ</sequence>
<comment type="caution">
    <text evidence="4">The sequence shown here is derived from an EMBL/GenBank/DDBJ whole genome shotgun (WGS) entry which is preliminary data.</text>
</comment>
<dbReference type="RefSeq" id="WP_131484126.1">
    <property type="nucleotide sequence ID" value="NZ_SJDL01000064.1"/>
</dbReference>
<dbReference type="EMBL" id="SJDL01000064">
    <property type="protein sequence ID" value="TBW47528.1"/>
    <property type="molecule type" value="Genomic_DNA"/>
</dbReference>
<feature type="region of interest" description="Disordered" evidence="1">
    <location>
        <begin position="522"/>
        <end position="550"/>
    </location>
</feature>
<dbReference type="NCBIfam" id="NF007060">
    <property type="entry name" value="PRK09505.2-5"/>
    <property type="match status" value="1"/>
</dbReference>
<name>A0ABY1ZE34_9GAMM</name>
<feature type="signal peptide" evidence="2">
    <location>
        <begin position="1"/>
        <end position="22"/>
    </location>
</feature>
<dbReference type="PANTHER" id="PTHR10357">
    <property type="entry name" value="ALPHA-AMYLASE FAMILY MEMBER"/>
    <property type="match status" value="1"/>
</dbReference>
<dbReference type="PROSITE" id="PS51257">
    <property type="entry name" value="PROKAR_LIPOPROTEIN"/>
    <property type="match status" value="1"/>
</dbReference>
<accession>A0ABY1ZE34</accession>
<organism evidence="4 5">
    <name type="scientific">Marinobacter halodurans</name>
    <dbReference type="NCBI Taxonomy" id="2528979"/>
    <lineage>
        <taxon>Bacteria</taxon>
        <taxon>Pseudomonadati</taxon>
        <taxon>Pseudomonadota</taxon>
        <taxon>Gammaproteobacteria</taxon>
        <taxon>Pseudomonadales</taxon>
        <taxon>Marinobacteraceae</taxon>
        <taxon>Marinobacter</taxon>
    </lineage>
</organism>
<evidence type="ECO:0000256" key="1">
    <source>
        <dbReference type="SAM" id="MobiDB-lite"/>
    </source>
</evidence>
<protein>
    <submittedName>
        <fullName evidence="4">Alpha-amylase</fullName>
        <ecNumber evidence="4">3.2.1.1</ecNumber>
    </submittedName>
</protein>
<dbReference type="EC" id="3.2.1.1" evidence="4"/>
<reference evidence="4 5" key="1">
    <citation type="submission" date="2019-02" db="EMBL/GenBank/DDBJ databases">
        <title>Marinobacter halodurans sp. nov., a marine bacterium isolated from sea tidal flat.</title>
        <authorList>
            <person name="Yoo Y."/>
            <person name="Lee D.W."/>
            <person name="Kim B.S."/>
            <person name="Kim J.-J."/>
        </authorList>
    </citation>
    <scope>NUCLEOTIDE SEQUENCE [LARGE SCALE GENOMIC DNA]</scope>
    <source>
        <strain evidence="4 5">YJ-S3-2</strain>
    </source>
</reference>
<keyword evidence="4" id="KW-0378">Hydrolase</keyword>
<dbReference type="SMART" id="SM00642">
    <property type="entry name" value="Aamy"/>
    <property type="match status" value="1"/>
</dbReference>
<evidence type="ECO:0000256" key="2">
    <source>
        <dbReference type="SAM" id="SignalP"/>
    </source>
</evidence>
<proteinExistence type="predicted"/>
<evidence type="ECO:0000313" key="5">
    <source>
        <dbReference type="Proteomes" id="UP000313645"/>
    </source>
</evidence>
<dbReference type="Gene3D" id="3.20.20.80">
    <property type="entry name" value="Glycosidases"/>
    <property type="match status" value="2"/>
</dbReference>
<keyword evidence="4" id="KW-0326">Glycosidase</keyword>
<dbReference type="SUPFAM" id="SSF51445">
    <property type="entry name" value="(Trans)glycosidases"/>
    <property type="match status" value="1"/>
</dbReference>
<dbReference type="GO" id="GO:0004556">
    <property type="term" value="F:alpha-amylase activity"/>
    <property type="evidence" value="ECO:0007669"/>
    <property type="project" value="UniProtKB-EC"/>
</dbReference>
<keyword evidence="5" id="KW-1185">Reference proteome</keyword>
<gene>
    <name evidence="4" type="ORF">EZI54_22540</name>
</gene>
<feature type="chain" id="PRO_5045974410" evidence="2">
    <location>
        <begin position="23"/>
        <end position="606"/>
    </location>
</feature>
<evidence type="ECO:0000313" key="4">
    <source>
        <dbReference type="EMBL" id="TBW47528.1"/>
    </source>
</evidence>
<dbReference type="Proteomes" id="UP000313645">
    <property type="component" value="Unassembled WGS sequence"/>
</dbReference>
<dbReference type="PANTHER" id="PTHR10357:SF209">
    <property type="entry name" value="PERIPLASMIC ALPHA-AMYLASE"/>
    <property type="match status" value="1"/>
</dbReference>
<feature type="domain" description="Glycosyl hydrolase family 13 catalytic" evidence="3">
    <location>
        <begin position="115"/>
        <end position="569"/>
    </location>
</feature>